<evidence type="ECO:0000313" key="2">
    <source>
        <dbReference type="Proteomes" id="UP000176770"/>
    </source>
</evidence>
<sequence>MYEEFVEGNIDTPFQKNIYIRELSESAKTVSGERVVENLEKPEIAMLDLLQEVRFNLGYALAATHSYRNGDKDTASLHFVKSCLFGTRNYIIFKTKKFLVSFDEAVEESRRLDLGEYKDLPQYAGDLRRRKAVLDSSLLFHNISYLNNFIEKQFLEEFKKSGNEVYIK</sequence>
<proteinExistence type="predicted"/>
<gene>
    <name evidence="1" type="ORF">A3F94_01590</name>
</gene>
<accession>A0A1G2HGE2</accession>
<name>A0A1G2HGE2_9BACT</name>
<dbReference type="EMBL" id="MHOK01000022">
    <property type="protein sequence ID" value="OGZ61523.1"/>
    <property type="molecule type" value="Genomic_DNA"/>
</dbReference>
<organism evidence="1 2">
    <name type="scientific">Candidatus Spechtbacteria bacterium RIFCSPLOWO2_12_FULL_38_22</name>
    <dbReference type="NCBI Taxonomy" id="1802165"/>
    <lineage>
        <taxon>Bacteria</taxon>
        <taxon>Candidatus Spechtiibacteriota</taxon>
    </lineage>
</organism>
<protein>
    <recommendedName>
        <fullName evidence="3">HEPN domain-containing protein</fullName>
    </recommendedName>
</protein>
<evidence type="ECO:0008006" key="3">
    <source>
        <dbReference type="Google" id="ProtNLM"/>
    </source>
</evidence>
<reference evidence="1 2" key="1">
    <citation type="journal article" date="2016" name="Nat. Commun.">
        <title>Thousands of microbial genomes shed light on interconnected biogeochemical processes in an aquifer system.</title>
        <authorList>
            <person name="Anantharaman K."/>
            <person name="Brown C.T."/>
            <person name="Hug L.A."/>
            <person name="Sharon I."/>
            <person name="Castelle C.J."/>
            <person name="Probst A.J."/>
            <person name="Thomas B.C."/>
            <person name="Singh A."/>
            <person name="Wilkins M.J."/>
            <person name="Karaoz U."/>
            <person name="Brodie E.L."/>
            <person name="Williams K.H."/>
            <person name="Hubbard S.S."/>
            <person name="Banfield J.F."/>
        </authorList>
    </citation>
    <scope>NUCLEOTIDE SEQUENCE [LARGE SCALE GENOMIC DNA]</scope>
</reference>
<dbReference type="AlphaFoldDB" id="A0A1G2HGE2"/>
<dbReference type="Proteomes" id="UP000176770">
    <property type="component" value="Unassembled WGS sequence"/>
</dbReference>
<dbReference type="STRING" id="1802165.A3F94_01590"/>
<evidence type="ECO:0000313" key="1">
    <source>
        <dbReference type="EMBL" id="OGZ61523.1"/>
    </source>
</evidence>
<comment type="caution">
    <text evidence="1">The sequence shown here is derived from an EMBL/GenBank/DDBJ whole genome shotgun (WGS) entry which is preliminary data.</text>
</comment>